<protein>
    <submittedName>
        <fullName evidence="2">Uncharacterized protein</fullName>
    </submittedName>
</protein>
<reference evidence="2 3" key="1">
    <citation type="submission" date="2020-02" db="EMBL/GenBank/DDBJ databases">
        <title>Complete Genome Sequence of Halomonas meridiana strain BAA-801, Isolated from Deep Sea Thermal Vent.</title>
        <authorList>
            <person name="Takahashi Y."/>
            <person name="Takahashi H."/>
            <person name="Galipon J."/>
            <person name="Arakawa K."/>
        </authorList>
    </citation>
    <scope>NUCLEOTIDE SEQUENCE [LARGE SCALE GENOMIC DNA]</scope>
    <source>
        <strain evidence="2 3">Slthf1</strain>
    </source>
</reference>
<gene>
    <name evidence="2" type="ORF">HMSLTHF_32680</name>
</gene>
<dbReference type="EMBL" id="AP022821">
    <property type="protein sequence ID" value="BCA93493.1"/>
    <property type="molecule type" value="Genomic_DNA"/>
</dbReference>
<feature type="compositionally biased region" description="Acidic residues" evidence="1">
    <location>
        <begin position="61"/>
        <end position="72"/>
    </location>
</feature>
<sequence>MRNVERMTSVKSELLDIFMSMEVDEHAQRRRSAAQRSLRARRGIELHREFQKLSRDIAPMPDDDEPQESELH</sequence>
<dbReference type="RefSeq" id="WP_044629316.1">
    <property type="nucleotide sequence ID" value="NZ_AP022821.1"/>
</dbReference>
<proteinExistence type="predicted"/>
<dbReference type="OrthoDB" id="6120917at2"/>
<name>A0A0D7UXQ1_9GAMM</name>
<evidence type="ECO:0000313" key="3">
    <source>
        <dbReference type="Proteomes" id="UP000503197"/>
    </source>
</evidence>
<dbReference type="NCBIfam" id="NF046101">
    <property type="entry name" value="PA3496_fam"/>
    <property type="match status" value="1"/>
</dbReference>
<dbReference type="InterPro" id="IPR058059">
    <property type="entry name" value="PA3496-like"/>
</dbReference>
<dbReference type="AlphaFoldDB" id="A0A0D7UXQ1"/>
<feature type="region of interest" description="Disordered" evidence="1">
    <location>
        <begin position="50"/>
        <end position="72"/>
    </location>
</feature>
<accession>A0A0D7UXQ1</accession>
<dbReference type="Proteomes" id="UP000503197">
    <property type="component" value="Chromosome"/>
</dbReference>
<evidence type="ECO:0000256" key="1">
    <source>
        <dbReference type="SAM" id="MobiDB-lite"/>
    </source>
</evidence>
<evidence type="ECO:0000313" key="2">
    <source>
        <dbReference type="EMBL" id="BCA93493.1"/>
    </source>
</evidence>
<organism evidence="2 3">
    <name type="scientific">Vreelandella aquamarina</name>
    <dbReference type="NCBI Taxonomy" id="77097"/>
    <lineage>
        <taxon>Bacteria</taxon>
        <taxon>Pseudomonadati</taxon>
        <taxon>Pseudomonadota</taxon>
        <taxon>Gammaproteobacteria</taxon>
        <taxon>Oceanospirillales</taxon>
        <taxon>Halomonadaceae</taxon>
        <taxon>Vreelandella</taxon>
    </lineage>
</organism>